<evidence type="ECO:0000313" key="3">
    <source>
        <dbReference type="Proteomes" id="UP000287033"/>
    </source>
</evidence>
<keyword evidence="3" id="KW-1185">Reference proteome</keyword>
<feature type="compositionally biased region" description="Low complexity" evidence="1">
    <location>
        <begin position="83"/>
        <end position="94"/>
    </location>
</feature>
<dbReference type="EMBL" id="BEZZ01101339">
    <property type="protein sequence ID" value="GCC43345.1"/>
    <property type="molecule type" value="Genomic_DNA"/>
</dbReference>
<dbReference type="AlphaFoldDB" id="A0A401TL09"/>
<protein>
    <submittedName>
        <fullName evidence="2">Uncharacterized protein</fullName>
    </submittedName>
</protein>
<proteinExistence type="predicted"/>
<dbReference type="Proteomes" id="UP000287033">
    <property type="component" value="Unassembled WGS sequence"/>
</dbReference>
<reference evidence="2 3" key="1">
    <citation type="journal article" date="2018" name="Nat. Ecol. Evol.">
        <title>Shark genomes provide insights into elasmobranch evolution and the origin of vertebrates.</title>
        <authorList>
            <person name="Hara Y"/>
            <person name="Yamaguchi K"/>
            <person name="Onimaru K"/>
            <person name="Kadota M"/>
            <person name="Koyanagi M"/>
            <person name="Keeley SD"/>
            <person name="Tatsumi K"/>
            <person name="Tanaka K"/>
            <person name="Motone F"/>
            <person name="Kageyama Y"/>
            <person name="Nozu R"/>
            <person name="Adachi N"/>
            <person name="Nishimura O"/>
            <person name="Nakagawa R"/>
            <person name="Tanegashima C"/>
            <person name="Kiyatake I"/>
            <person name="Matsumoto R"/>
            <person name="Murakumo K"/>
            <person name="Nishida K"/>
            <person name="Terakita A"/>
            <person name="Kuratani S"/>
            <person name="Sato K"/>
            <person name="Hyodo S Kuraku.S."/>
        </authorList>
    </citation>
    <scope>NUCLEOTIDE SEQUENCE [LARGE SCALE GENOMIC DNA]</scope>
</reference>
<evidence type="ECO:0000313" key="2">
    <source>
        <dbReference type="EMBL" id="GCC43345.1"/>
    </source>
</evidence>
<evidence type="ECO:0000256" key="1">
    <source>
        <dbReference type="SAM" id="MobiDB-lite"/>
    </source>
</evidence>
<name>A0A401TL09_CHIPU</name>
<organism evidence="2 3">
    <name type="scientific">Chiloscyllium punctatum</name>
    <name type="common">Brownbanded bambooshark</name>
    <name type="synonym">Hemiscyllium punctatum</name>
    <dbReference type="NCBI Taxonomy" id="137246"/>
    <lineage>
        <taxon>Eukaryota</taxon>
        <taxon>Metazoa</taxon>
        <taxon>Chordata</taxon>
        <taxon>Craniata</taxon>
        <taxon>Vertebrata</taxon>
        <taxon>Chondrichthyes</taxon>
        <taxon>Elasmobranchii</taxon>
        <taxon>Galeomorphii</taxon>
        <taxon>Galeoidea</taxon>
        <taxon>Orectolobiformes</taxon>
        <taxon>Hemiscylliidae</taxon>
        <taxon>Chiloscyllium</taxon>
    </lineage>
</organism>
<gene>
    <name evidence="2" type="ORF">chiPu_0027340</name>
</gene>
<accession>A0A401TL09</accession>
<comment type="caution">
    <text evidence="2">The sequence shown here is derived from an EMBL/GenBank/DDBJ whole genome shotgun (WGS) entry which is preliminary data.</text>
</comment>
<feature type="region of interest" description="Disordered" evidence="1">
    <location>
        <begin position="1"/>
        <end position="110"/>
    </location>
</feature>
<sequence>MAEGDVHRKPLRSHWPPPSNGDEWGGGAASQARERGGEPSIQRAAQSIGRVPRRSAIRPIAAAELRRGRDNPSLGKPARHWPGRTPVGRRPPIGGRRGGRARPRPADQAP</sequence>